<evidence type="ECO:0000256" key="1">
    <source>
        <dbReference type="SAM" id="SignalP"/>
    </source>
</evidence>
<comment type="caution">
    <text evidence="2">The sequence shown here is derived from an EMBL/GenBank/DDBJ whole genome shotgun (WGS) entry which is preliminary data.</text>
</comment>
<reference evidence="2" key="1">
    <citation type="submission" date="2020-08" db="EMBL/GenBank/DDBJ databases">
        <title>Multicomponent nature underlies the extraordinary mechanical properties of spider dragline silk.</title>
        <authorList>
            <person name="Kono N."/>
            <person name="Nakamura H."/>
            <person name="Mori M."/>
            <person name="Yoshida Y."/>
            <person name="Ohtoshi R."/>
            <person name="Malay A.D."/>
            <person name="Moran D.A.P."/>
            <person name="Tomita M."/>
            <person name="Numata K."/>
            <person name="Arakawa K."/>
        </authorList>
    </citation>
    <scope>NUCLEOTIDE SEQUENCE</scope>
</reference>
<evidence type="ECO:0000313" key="2">
    <source>
        <dbReference type="EMBL" id="GFU31508.1"/>
    </source>
</evidence>
<gene>
    <name evidence="2" type="ORF">NPIL_408991</name>
</gene>
<proteinExistence type="predicted"/>
<accession>A0A8X6UKM8</accession>
<organism evidence="2 3">
    <name type="scientific">Nephila pilipes</name>
    <name type="common">Giant wood spider</name>
    <name type="synonym">Nephila maculata</name>
    <dbReference type="NCBI Taxonomy" id="299642"/>
    <lineage>
        <taxon>Eukaryota</taxon>
        <taxon>Metazoa</taxon>
        <taxon>Ecdysozoa</taxon>
        <taxon>Arthropoda</taxon>
        <taxon>Chelicerata</taxon>
        <taxon>Arachnida</taxon>
        <taxon>Araneae</taxon>
        <taxon>Araneomorphae</taxon>
        <taxon>Entelegynae</taxon>
        <taxon>Araneoidea</taxon>
        <taxon>Nephilidae</taxon>
        <taxon>Nephila</taxon>
    </lineage>
</organism>
<dbReference type="AlphaFoldDB" id="A0A8X6UKM8"/>
<evidence type="ECO:0000313" key="3">
    <source>
        <dbReference type="Proteomes" id="UP000887013"/>
    </source>
</evidence>
<keyword evidence="3" id="KW-1185">Reference proteome</keyword>
<protein>
    <recommendedName>
        <fullName evidence="4">Secreted protein</fullName>
    </recommendedName>
</protein>
<dbReference type="EMBL" id="BMAW01082967">
    <property type="protein sequence ID" value="GFU31508.1"/>
    <property type="molecule type" value="Genomic_DNA"/>
</dbReference>
<evidence type="ECO:0008006" key="4">
    <source>
        <dbReference type="Google" id="ProtNLM"/>
    </source>
</evidence>
<keyword evidence="1" id="KW-0732">Signal</keyword>
<feature type="signal peptide" evidence="1">
    <location>
        <begin position="1"/>
        <end position="17"/>
    </location>
</feature>
<name>A0A8X6UKM8_NEPPI</name>
<feature type="chain" id="PRO_5036454320" description="Secreted protein" evidence="1">
    <location>
        <begin position="18"/>
        <end position="94"/>
    </location>
</feature>
<sequence length="94" mass="10548">MALVYKLLFTLWRLSRGVGCASGYPTCVATHSNGSITIHRNIHGHPGLPNVCDWVEVNQVDNKSERTQQKTNRKNTFHDSGVECSSCTRLFPFI</sequence>
<dbReference type="Proteomes" id="UP000887013">
    <property type="component" value="Unassembled WGS sequence"/>
</dbReference>